<sequence length="73" mass="8115">MHWSNALLDPAHVSLTFTHQHHRHQLHALALLCGEEEKEDPEENIPGLELAPVPEHPCSALLSKLGQRIKADG</sequence>
<keyword evidence="2" id="KW-1185">Reference proteome</keyword>
<evidence type="ECO:0000313" key="1">
    <source>
        <dbReference type="EMBL" id="KAJ8361236.1"/>
    </source>
</evidence>
<dbReference type="Proteomes" id="UP001152622">
    <property type="component" value="Chromosome 5"/>
</dbReference>
<dbReference type="EMBL" id="JAINUF010000005">
    <property type="protein sequence ID" value="KAJ8361236.1"/>
    <property type="molecule type" value="Genomic_DNA"/>
</dbReference>
<accession>A0A9Q1FLQ8</accession>
<reference evidence="1" key="1">
    <citation type="journal article" date="2023" name="Science">
        <title>Genome structures resolve the early diversification of teleost fishes.</title>
        <authorList>
            <person name="Parey E."/>
            <person name="Louis A."/>
            <person name="Montfort J."/>
            <person name="Bouchez O."/>
            <person name="Roques C."/>
            <person name="Iampietro C."/>
            <person name="Lluch J."/>
            <person name="Castinel A."/>
            <person name="Donnadieu C."/>
            <person name="Desvignes T."/>
            <person name="Floi Bucao C."/>
            <person name="Jouanno E."/>
            <person name="Wen M."/>
            <person name="Mejri S."/>
            <person name="Dirks R."/>
            <person name="Jansen H."/>
            <person name="Henkel C."/>
            <person name="Chen W.J."/>
            <person name="Zahm M."/>
            <person name="Cabau C."/>
            <person name="Klopp C."/>
            <person name="Thompson A.W."/>
            <person name="Robinson-Rechavi M."/>
            <person name="Braasch I."/>
            <person name="Lecointre G."/>
            <person name="Bobe J."/>
            <person name="Postlethwait J.H."/>
            <person name="Berthelot C."/>
            <person name="Roest Crollius H."/>
            <person name="Guiguen Y."/>
        </authorList>
    </citation>
    <scope>NUCLEOTIDE SEQUENCE</scope>
    <source>
        <strain evidence="1">WJC10195</strain>
    </source>
</reference>
<evidence type="ECO:0000313" key="2">
    <source>
        <dbReference type="Proteomes" id="UP001152622"/>
    </source>
</evidence>
<gene>
    <name evidence="1" type="ORF">SKAU_G00177610</name>
</gene>
<proteinExistence type="predicted"/>
<organism evidence="1 2">
    <name type="scientific">Synaphobranchus kaupii</name>
    <name type="common">Kaup's arrowtooth eel</name>
    <dbReference type="NCBI Taxonomy" id="118154"/>
    <lineage>
        <taxon>Eukaryota</taxon>
        <taxon>Metazoa</taxon>
        <taxon>Chordata</taxon>
        <taxon>Craniata</taxon>
        <taxon>Vertebrata</taxon>
        <taxon>Euteleostomi</taxon>
        <taxon>Actinopterygii</taxon>
        <taxon>Neopterygii</taxon>
        <taxon>Teleostei</taxon>
        <taxon>Anguilliformes</taxon>
        <taxon>Synaphobranchidae</taxon>
        <taxon>Synaphobranchus</taxon>
    </lineage>
</organism>
<name>A0A9Q1FLQ8_SYNKA</name>
<dbReference type="AlphaFoldDB" id="A0A9Q1FLQ8"/>
<comment type="caution">
    <text evidence="1">The sequence shown here is derived from an EMBL/GenBank/DDBJ whole genome shotgun (WGS) entry which is preliminary data.</text>
</comment>
<protein>
    <submittedName>
        <fullName evidence="1">Uncharacterized protein</fullName>
    </submittedName>
</protein>